<evidence type="ECO:0000313" key="1">
    <source>
        <dbReference type="EMBL" id="VVC75355.1"/>
    </source>
</evidence>
<keyword evidence="2" id="KW-1185">Reference proteome</keyword>
<organism evidence="1 2">
    <name type="scientific">Aquicella siphonis</name>
    <dbReference type="NCBI Taxonomy" id="254247"/>
    <lineage>
        <taxon>Bacteria</taxon>
        <taxon>Pseudomonadati</taxon>
        <taxon>Pseudomonadota</taxon>
        <taxon>Gammaproteobacteria</taxon>
        <taxon>Legionellales</taxon>
        <taxon>Coxiellaceae</taxon>
        <taxon>Aquicella</taxon>
    </lineage>
</organism>
<dbReference type="KEGG" id="asip:AQUSIP_06450"/>
<reference evidence="1 2" key="1">
    <citation type="submission" date="2019-08" db="EMBL/GenBank/DDBJ databases">
        <authorList>
            <person name="Guy L."/>
        </authorList>
    </citation>
    <scope>NUCLEOTIDE SEQUENCE [LARGE SCALE GENOMIC DNA]</scope>
    <source>
        <strain evidence="1 2">SGT-108</strain>
    </source>
</reference>
<protein>
    <submittedName>
        <fullName evidence="1">Uncharacterized protein</fullName>
    </submittedName>
</protein>
<sequence length="46" mass="5673">MNNSKIMRYIIRYNDKESIRLKILPRKWRDEIIQQIQKSANMTPTH</sequence>
<evidence type="ECO:0000313" key="2">
    <source>
        <dbReference type="Proteomes" id="UP000324194"/>
    </source>
</evidence>
<dbReference type="EMBL" id="LR699119">
    <property type="protein sequence ID" value="VVC75355.1"/>
    <property type="molecule type" value="Genomic_DNA"/>
</dbReference>
<accession>A0A5E4PFF7</accession>
<name>A0A5E4PFF7_9COXI</name>
<dbReference type="AlphaFoldDB" id="A0A5E4PFF7"/>
<gene>
    <name evidence="1" type="ORF">AQUSIP_06450</name>
</gene>
<proteinExistence type="predicted"/>
<dbReference type="Proteomes" id="UP000324194">
    <property type="component" value="Chromosome 1"/>
</dbReference>